<evidence type="ECO:0000256" key="3">
    <source>
        <dbReference type="ARBA" id="ARBA00023002"/>
    </source>
</evidence>
<organism evidence="5">
    <name type="scientific">marine metagenome</name>
    <dbReference type="NCBI Taxonomy" id="408172"/>
    <lineage>
        <taxon>unclassified sequences</taxon>
        <taxon>metagenomes</taxon>
        <taxon>ecological metagenomes</taxon>
    </lineage>
</organism>
<gene>
    <name evidence="5" type="ORF">METZ01_LOCUS60919</name>
</gene>
<dbReference type="CDD" id="cd10280">
    <property type="entry name" value="PQQ_mGDH"/>
    <property type="match status" value="1"/>
</dbReference>
<feature type="non-terminal residue" evidence="5">
    <location>
        <position position="652"/>
    </location>
</feature>
<dbReference type="InterPro" id="IPR018391">
    <property type="entry name" value="PQQ_b-propeller_rpt"/>
</dbReference>
<dbReference type="InterPro" id="IPR017511">
    <property type="entry name" value="PQQ_mDH"/>
</dbReference>
<dbReference type="GO" id="GO:0016020">
    <property type="term" value="C:membrane"/>
    <property type="evidence" value="ECO:0007669"/>
    <property type="project" value="InterPro"/>
</dbReference>
<comment type="cofactor">
    <cofactor evidence="1">
        <name>pyrroloquinoline quinone</name>
        <dbReference type="ChEBI" id="CHEBI:58442"/>
    </cofactor>
</comment>
<reference evidence="5" key="1">
    <citation type="submission" date="2018-05" db="EMBL/GenBank/DDBJ databases">
        <authorList>
            <person name="Lanie J.A."/>
            <person name="Ng W.-L."/>
            <person name="Kazmierczak K.M."/>
            <person name="Andrzejewski T.M."/>
            <person name="Davidsen T.M."/>
            <person name="Wayne K.J."/>
            <person name="Tettelin H."/>
            <person name="Glass J.I."/>
            <person name="Rusch D."/>
            <person name="Podicherti R."/>
            <person name="Tsui H.-C.T."/>
            <person name="Winkler M.E."/>
        </authorList>
    </citation>
    <scope>NUCLEOTIDE SEQUENCE</scope>
</reference>
<evidence type="ECO:0000256" key="1">
    <source>
        <dbReference type="ARBA" id="ARBA00001931"/>
    </source>
</evidence>
<dbReference type="Pfam" id="PF01011">
    <property type="entry name" value="PQQ"/>
    <property type="match status" value="1"/>
</dbReference>
<dbReference type="SUPFAM" id="SSF50998">
    <property type="entry name" value="Quinoprotein alcohol dehydrogenase-like"/>
    <property type="match status" value="1"/>
</dbReference>
<protein>
    <recommendedName>
        <fullName evidence="4">Pyrrolo-quinoline quinone repeat domain-containing protein</fullName>
    </recommendedName>
</protein>
<keyword evidence="3" id="KW-0560">Oxidoreductase</keyword>
<dbReference type="InterPro" id="IPR002372">
    <property type="entry name" value="PQQ_rpt_dom"/>
</dbReference>
<dbReference type="EMBL" id="UINC01003640">
    <property type="protein sequence ID" value="SVA08065.1"/>
    <property type="molecule type" value="Genomic_DNA"/>
</dbReference>
<dbReference type="GO" id="GO:0048038">
    <property type="term" value="F:quinone binding"/>
    <property type="evidence" value="ECO:0007669"/>
    <property type="project" value="InterPro"/>
</dbReference>
<name>A0A381SVK0_9ZZZZ</name>
<dbReference type="GO" id="GO:0016614">
    <property type="term" value="F:oxidoreductase activity, acting on CH-OH group of donors"/>
    <property type="evidence" value="ECO:0007669"/>
    <property type="project" value="InterPro"/>
</dbReference>
<feature type="domain" description="Pyrrolo-quinoline quinone repeat" evidence="4">
    <location>
        <begin position="38"/>
        <end position="640"/>
    </location>
</feature>
<sequence>MVFKLMYWNNTHQNSLVPWVFLFSLLIATTGFSKDSDWLQYGGDEGGSRYSKLNQINTLNVKDLEVAWTYKTGHLDRVPEELSFLRKLVGFQVTPIILPDDVGGNLVFCTPFNEVIALNAATGQQTWFYDPKIDLRPFAGRFNCRGLAQWRNPEKPLSETCSHSLYLAASDKRLIALDAKTGLPCPEFGGQGVVDVLPYIKSIEPTNQIKAMQLKSPPAVVNGVVIIGGTGNKFKDASSVNGAVRGFDAVTGELLWSFDTLIRDEDEEGALPYTVGGANVWTTMSVDSKRDLVFIPTASAAPNFYGGLRPGDNRYANSVLAIRASTGELAWHFQTIHHDIWDWDLPTHPILVDITTNKGKEPIVIQLGKTGMVYTFHRDTGKPYFEIKEKAVATDGVLGDQLSPTQPFPVRPPPLVRQGISPDDAWGVTPYEREACREMISNARYGEMFTPMSTQGTIMYPQVGGGANWGGGSFDPERNILVVPVSQVPFYVRLIPEENVDKKLAKSPMAGNPMGPPGLIKGTKYGLVQKPLLSPLYTPCTEPPWSMLVAVDMVEGNILWKKPFGKIDKLSPLPIGFEWGTPFAGGAITTAGGLIFIAATADERFRAFDIETGEKLLEIKAPTSAMATPMSYMVNGRQYVVIATGGHLWNYP</sequence>
<accession>A0A381SVK0</accession>
<evidence type="ECO:0000313" key="5">
    <source>
        <dbReference type="EMBL" id="SVA08065.1"/>
    </source>
</evidence>
<dbReference type="Gene3D" id="2.140.10.10">
    <property type="entry name" value="Quinoprotein alcohol dehydrogenase-like superfamily"/>
    <property type="match status" value="2"/>
</dbReference>
<dbReference type="PANTHER" id="PTHR32303">
    <property type="entry name" value="QUINOPROTEIN ALCOHOL DEHYDROGENASE (CYTOCHROME C)"/>
    <property type="match status" value="1"/>
</dbReference>
<dbReference type="PANTHER" id="PTHR32303:SF4">
    <property type="entry name" value="QUINOPROTEIN GLUCOSE DEHYDROGENASE"/>
    <property type="match status" value="1"/>
</dbReference>
<dbReference type="SMART" id="SM00564">
    <property type="entry name" value="PQQ"/>
    <property type="match status" value="6"/>
</dbReference>
<evidence type="ECO:0000256" key="2">
    <source>
        <dbReference type="ARBA" id="ARBA00008156"/>
    </source>
</evidence>
<proteinExistence type="inferred from homology"/>
<evidence type="ECO:0000259" key="4">
    <source>
        <dbReference type="Pfam" id="PF01011"/>
    </source>
</evidence>
<dbReference type="InterPro" id="IPR011047">
    <property type="entry name" value="Quinoprotein_ADH-like_sf"/>
</dbReference>
<dbReference type="AlphaFoldDB" id="A0A381SVK0"/>
<comment type="similarity">
    <text evidence="2">Belongs to the bacterial PQQ dehydrogenase family.</text>
</comment>